<keyword evidence="21" id="KW-1185">Reference proteome</keyword>
<comment type="subcellular location">
    <subcellularLocation>
        <location evidence="1">Cell membrane</location>
        <topology evidence="1">Multi-pass membrane protein</topology>
    </subcellularLocation>
</comment>
<dbReference type="Gene3D" id="1.10.287.3610">
    <property type="match status" value="1"/>
</dbReference>
<evidence type="ECO:0000256" key="2">
    <source>
        <dbReference type="ARBA" id="ARBA00005967"/>
    </source>
</evidence>
<keyword evidence="14" id="KW-1208">Phospholipid metabolism</keyword>
<evidence type="ECO:0000313" key="20">
    <source>
        <dbReference type="EMBL" id="PND47483.1"/>
    </source>
</evidence>
<dbReference type="PROSITE" id="PS01069">
    <property type="entry name" value="DAGK_PROKAR"/>
    <property type="match status" value="1"/>
</dbReference>
<proteinExistence type="inferred from homology"/>
<evidence type="ECO:0000256" key="14">
    <source>
        <dbReference type="ARBA" id="ARBA00023264"/>
    </source>
</evidence>
<keyword evidence="12 19" id="KW-0472">Membrane</keyword>
<comment type="similarity">
    <text evidence="2">Belongs to the bacterial diacylglycerol kinase family.</text>
</comment>
<keyword evidence="3" id="KW-1003">Cell membrane</keyword>
<keyword evidence="6 19" id="KW-0812">Transmembrane</keyword>
<dbReference type="InterPro" id="IPR033717">
    <property type="entry name" value="UDPK"/>
</dbReference>
<keyword evidence="4" id="KW-0444">Lipid biosynthesis</keyword>
<evidence type="ECO:0000256" key="16">
    <source>
        <dbReference type="PIRSR" id="PIRSR600829-2"/>
    </source>
</evidence>
<evidence type="ECO:0000256" key="15">
    <source>
        <dbReference type="PIRSR" id="PIRSR600829-1"/>
    </source>
</evidence>
<keyword evidence="13" id="KW-0594">Phospholipid biosynthesis</keyword>
<dbReference type="OrthoDB" id="9789934at2"/>
<evidence type="ECO:0000256" key="8">
    <source>
        <dbReference type="ARBA" id="ARBA00022777"/>
    </source>
</evidence>
<evidence type="ECO:0000313" key="21">
    <source>
        <dbReference type="Proteomes" id="UP000235963"/>
    </source>
</evidence>
<evidence type="ECO:0000256" key="7">
    <source>
        <dbReference type="ARBA" id="ARBA00022741"/>
    </source>
</evidence>
<dbReference type="GO" id="GO:0016301">
    <property type="term" value="F:kinase activity"/>
    <property type="evidence" value="ECO:0007669"/>
    <property type="project" value="UniProtKB-KW"/>
</dbReference>
<dbReference type="GO" id="GO:0005886">
    <property type="term" value="C:plasma membrane"/>
    <property type="evidence" value="ECO:0007669"/>
    <property type="project" value="UniProtKB-SubCell"/>
</dbReference>
<dbReference type="InterPro" id="IPR036945">
    <property type="entry name" value="DAGK_sf"/>
</dbReference>
<feature type="binding site" evidence="17">
    <location>
        <begin position="102"/>
        <end position="103"/>
    </location>
    <ligand>
        <name>ATP</name>
        <dbReference type="ChEBI" id="CHEBI:30616"/>
    </ligand>
</feature>
<evidence type="ECO:0000256" key="18">
    <source>
        <dbReference type="PIRSR" id="PIRSR600829-4"/>
    </source>
</evidence>
<dbReference type="RefSeq" id="WP_102777621.1">
    <property type="nucleotide sequence ID" value="NZ_CBCSGP010000005.1"/>
</dbReference>
<keyword evidence="5" id="KW-0808">Transferase</keyword>
<feature type="binding site" evidence="18">
    <location>
        <position position="35"/>
    </location>
    <ligand>
        <name>a divalent metal cation</name>
        <dbReference type="ChEBI" id="CHEBI:60240"/>
    </ligand>
</feature>
<feature type="transmembrane region" description="Helical" evidence="19">
    <location>
        <begin position="62"/>
        <end position="82"/>
    </location>
</feature>
<feature type="active site" description="Proton acceptor" evidence="15">
    <location>
        <position position="76"/>
    </location>
</feature>
<dbReference type="Pfam" id="PF01219">
    <property type="entry name" value="DAGK_prokar"/>
    <property type="match status" value="1"/>
</dbReference>
<keyword evidence="7 17" id="KW-0547">Nucleotide-binding</keyword>
<evidence type="ECO:0000256" key="6">
    <source>
        <dbReference type="ARBA" id="ARBA00022692"/>
    </source>
</evidence>
<dbReference type="PANTHER" id="PTHR34299">
    <property type="entry name" value="DIACYLGLYCEROL KINASE"/>
    <property type="match status" value="1"/>
</dbReference>
<feature type="binding site" evidence="17">
    <location>
        <position position="83"/>
    </location>
    <ligand>
        <name>ATP</name>
        <dbReference type="ChEBI" id="CHEBI:30616"/>
    </ligand>
</feature>
<dbReference type="InterPro" id="IPR000829">
    <property type="entry name" value="DAGK"/>
</dbReference>
<sequence length="133" mass="14648">MALQDNKSQRKWKNRTVTSSLEFALTGIVTAVQEERNLKSHLLSALVAVLAGILLRISAIEWLFLFLAIFLVIALEIVNSAVENVVDLASDYHFSMLAKKAKDMAAGAVLVMSLYAVITGIIIFAPKIWALIF</sequence>
<keyword evidence="18" id="KW-0479">Metal-binding</keyword>
<comment type="caution">
    <text evidence="20">The sequence shown here is derived from an EMBL/GenBank/DDBJ whole genome shotgun (WGS) entry which is preliminary data.</text>
</comment>
<evidence type="ECO:0000256" key="1">
    <source>
        <dbReference type="ARBA" id="ARBA00004651"/>
    </source>
</evidence>
<feature type="transmembrane region" description="Helical" evidence="19">
    <location>
        <begin position="104"/>
        <end position="125"/>
    </location>
</feature>
<organism evidence="20 21">
    <name type="scientific">Streptococcus penaeicida</name>
    <dbReference type="NCBI Taxonomy" id="1765960"/>
    <lineage>
        <taxon>Bacteria</taxon>
        <taxon>Bacillati</taxon>
        <taxon>Bacillota</taxon>
        <taxon>Bacilli</taxon>
        <taxon>Lactobacillales</taxon>
        <taxon>Streptococcaceae</taxon>
        <taxon>Streptococcus</taxon>
    </lineage>
</organism>
<keyword evidence="10 19" id="KW-1133">Transmembrane helix</keyword>
<keyword evidence="11" id="KW-0443">Lipid metabolism</keyword>
<name>A0A2N8LBD9_9STRE</name>
<evidence type="ECO:0000256" key="9">
    <source>
        <dbReference type="ARBA" id="ARBA00022840"/>
    </source>
</evidence>
<dbReference type="CDD" id="cd14265">
    <property type="entry name" value="UDPK_IM_like"/>
    <property type="match status" value="1"/>
</dbReference>
<evidence type="ECO:0000256" key="4">
    <source>
        <dbReference type="ARBA" id="ARBA00022516"/>
    </source>
</evidence>
<feature type="binding site" evidence="16">
    <location>
        <position position="76"/>
    </location>
    <ligand>
        <name>substrate</name>
    </ligand>
</feature>
<evidence type="ECO:0000256" key="5">
    <source>
        <dbReference type="ARBA" id="ARBA00022679"/>
    </source>
</evidence>
<dbReference type="GO" id="GO:0046872">
    <property type="term" value="F:metal ion binding"/>
    <property type="evidence" value="ECO:0007669"/>
    <property type="project" value="UniProtKB-KW"/>
</dbReference>
<evidence type="ECO:0000256" key="3">
    <source>
        <dbReference type="ARBA" id="ARBA00022475"/>
    </source>
</evidence>
<feature type="binding site" evidence="17">
    <location>
        <position position="35"/>
    </location>
    <ligand>
        <name>ATP</name>
        <dbReference type="ChEBI" id="CHEBI:30616"/>
    </ligand>
</feature>
<evidence type="ECO:0000256" key="19">
    <source>
        <dbReference type="SAM" id="Phobius"/>
    </source>
</evidence>
<feature type="binding site" evidence="18">
    <location>
        <position position="83"/>
    </location>
    <ligand>
        <name>a divalent metal cation</name>
        <dbReference type="ChEBI" id="CHEBI:60240"/>
    </ligand>
</feature>
<dbReference type="GO" id="GO:0008654">
    <property type="term" value="P:phospholipid biosynthetic process"/>
    <property type="evidence" value="ECO:0007669"/>
    <property type="project" value="UniProtKB-KW"/>
</dbReference>
<protein>
    <submittedName>
        <fullName evidence="20">UDP kinase</fullName>
    </submittedName>
</protein>
<reference evidence="20 21" key="1">
    <citation type="submission" date="2015-12" db="EMBL/GenBank/DDBJ databases">
        <title>Streptococcus penaeicida sp. nov.</title>
        <authorList>
            <person name="Gomez-Gil B."/>
            <person name="Morales-Covarrubias M."/>
        </authorList>
    </citation>
    <scope>NUCLEOTIDE SEQUENCE [LARGE SCALE GENOMIC DNA]</scope>
    <source>
        <strain evidence="20 21">CAIM 1838</strain>
    </source>
</reference>
<gene>
    <name evidence="20" type="ORF">AT575_06155</name>
</gene>
<evidence type="ECO:0000256" key="10">
    <source>
        <dbReference type="ARBA" id="ARBA00022989"/>
    </source>
</evidence>
<comment type="cofactor">
    <cofactor evidence="18">
        <name>Mg(2+)</name>
        <dbReference type="ChEBI" id="CHEBI:18420"/>
    </cofactor>
    <text evidence="18">Mn(2+), Zn(2+), Cd(2+) and Co(2+) support activity to lesser extents.</text>
</comment>
<dbReference type="EMBL" id="LOCM01000024">
    <property type="protein sequence ID" value="PND47483.1"/>
    <property type="molecule type" value="Genomic_DNA"/>
</dbReference>
<evidence type="ECO:0000256" key="17">
    <source>
        <dbReference type="PIRSR" id="PIRSR600829-3"/>
    </source>
</evidence>
<evidence type="ECO:0000256" key="13">
    <source>
        <dbReference type="ARBA" id="ARBA00023209"/>
    </source>
</evidence>
<dbReference type="Proteomes" id="UP000235963">
    <property type="component" value="Unassembled WGS sequence"/>
</dbReference>
<dbReference type="PANTHER" id="PTHR34299:SF1">
    <property type="entry name" value="DIACYLGLYCEROL KINASE"/>
    <property type="match status" value="1"/>
</dbReference>
<keyword evidence="9 17" id="KW-0067">ATP-binding</keyword>
<evidence type="ECO:0000256" key="12">
    <source>
        <dbReference type="ARBA" id="ARBA00023136"/>
    </source>
</evidence>
<feature type="transmembrane region" description="Helical" evidence="19">
    <location>
        <begin position="38"/>
        <end position="55"/>
    </location>
</feature>
<dbReference type="GO" id="GO:0005524">
    <property type="term" value="F:ATP binding"/>
    <property type="evidence" value="ECO:0007669"/>
    <property type="project" value="UniProtKB-KW"/>
</dbReference>
<keyword evidence="18" id="KW-0460">Magnesium</keyword>
<evidence type="ECO:0000256" key="11">
    <source>
        <dbReference type="ARBA" id="ARBA00023098"/>
    </source>
</evidence>
<dbReference type="AlphaFoldDB" id="A0A2N8LBD9"/>
<keyword evidence="8 20" id="KW-0418">Kinase</keyword>
<accession>A0A2N8LBD9</accession>